<dbReference type="PRINTS" id="PR00154">
    <property type="entry name" value="AMPBINDING"/>
</dbReference>
<keyword evidence="6" id="KW-0677">Repeat</keyword>
<dbReference type="InterPro" id="IPR010071">
    <property type="entry name" value="AA_adenyl_dom"/>
</dbReference>
<evidence type="ECO:0000256" key="4">
    <source>
        <dbReference type="ARBA" id="ARBA00022553"/>
    </source>
</evidence>
<feature type="domain" description="Carrier" evidence="10">
    <location>
        <begin position="994"/>
        <end position="1069"/>
    </location>
</feature>
<dbReference type="GO" id="GO:0043041">
    <property type="term" value="P:amino acid activation for nonribosomal peptide biosynthetic process"/>
    <property type="evidence" value="ECO:0007669"/>
    <property type="project" value="TreeGrafter"/>
</dbReference>
<dbReference type="NCBIfam" id="TIGR01733">
    <property type="entry name" value="AA-adenyl-dom"/>
    <property type="match status" value="1"/>
</dbReference>
<evidence type="ECO:0000256" key="1">
    <source>
        <dbReference type="ARBA" id="ARBA00001957"/>
    </source>
</evidence>
<dbReference type="Pfam" id="PF00550">
    <property type="entry name" value="PP-binding"/>
    <property type="match status" value="1"/>
</dbReference>
<dbReference type="Pfam" id="PF00668">
    <property type="entry name" value="Condensation"/>
    <property type="match status" value="1"/>
</dbReference>
<dbReference type="GO" id="GO:0031177">
    <property type="term" value="F:phosphopantetheine binding"/>
    <property type="evidence" value="ECO:0007669"/>
    <property type="project" value="TreeGrafter"/>
</dbReference>
<proteinExistence type="inferred from homology"/>
<dbReference type="GO" id="GO:0016874">
    <property type="term" value="F:ligase activity"/>
    <property type="evidence" value="ECO:0007669"/>
    <property type="project" value="UniProtKB-KW"/>
</dbReference>
<dbReference type="SUPFAM" id="SSF47336">
    <property type="entry name" value="ACP-like"/>
    <property type="match status" value="1"/>
</dbReference>
<dbReference type="Gene3D" id="3.30.559.10">
    <property type="entry name" value="Chloramphenicol acetyltransferase-like domain"/>
    <property type="match status" value="1"/>
</dbReference>
<dbReference type="GO" id="GO:0008610">
    <property type="term" value="P:lipid biosynthetic process"/>
    <property type="evidence" value="ECO:0007669"/>
    <property type="project" value="UniProtKB-ARBA"/>
</dbReference>
<dbReference type="CDD" id="cd05930">
    <property type="entry name" value="A_NRPS"/>
    <property type="match status" value="1"/>
</dbReference>
<dbReference type="SUPFAM" id="SSF56801">
    <property type="entry name" value="Acetyl-CoA synthetase-like"/>
    <property type="match status" value="1"/>
</dbReference>
<dbReference type="Gene3D" id="3.40.50.980">
    <property type="match status" value="2"/>
</dbReference>
<dbReference type="Gene3D" id="2.30.38.10">
    <property type="entry name" value="Luciferase, Domain 3"/>
    <property type="match status" value="1"/>
</dbReference>
<evidence type="ECO:0000259" key="10">
    <source>
        <dbReference type="PROSITE" id="PS50075"/>
    </source>
</evidence>
<evidence type="ECO:0000313" key="12">
    <source>
        <dbReference type="Proteomes" id="UP000198601"/>
    </source>
</evidence>
<dbReference type="InterPro" id="IPR020845">
    <property type="entry name" value="AMP-binding_CS"/>
</dbReference>
<name>A0A1G4R9H7_9BACL</name>
<dbReference type="Gene3D" id="1.10.1200.10">
    <property type="entry name" value="ACP-like"/>
    <property type="match status" value="1"/>
</dbReference>
<organism evidence="11 12">
    <name type="scientific">Paenibacillus tianmuensis</name>
    <dbReference type="NCBI Taxonomy" id="624147"/>
    <lineage>
        <taxon>Bacteria</taxon>
        <taxon>Bacillati</taxon>
        <taxon>Bacillota</taxon>
        <taxon>Bacilli</taxon>
        <taxon>Bacillales</taxon>
        <taxon>Paenibacillaceae</taxon>
        <taxon>Paenibacillus</taxon>
    </lineage>
</organism>
<dbReference type="Pfam" id="PF00501">
    <property type="entry name" value="AMP-binding"/>
    <property type="match status" value="1"/>
</dbReference>
<dbReference type="EMBL" id="FMTT01000013">
    <property type="protein sequence ID" value="SCW53275.1"/>
    <property type="molecule type" value="Genomic_DNA"/>
</dbReference>
<evidence type="ECO:0000256" key="7">
    <source>
        <dbReference type="ARBA" id="ARBA00023194"/>
    </source>
</evidence>
<dbReference type="PROSITE" id="PS00455">
    <property type="entry name" value="AMP_BINDING"/>
    <property type="match status" value="1"/>
</dbReference>
<dbReference type="Pfam" id="PF13193">
    <property type="entry name" value="AMP-binding_C"/>
    <property type="match status" value="1"/>
</dbReference>
<keyword evidence="5" id="KW-0436">Ligase</keyword>
<feature type="region of interest" description="Disordered" evidence="9">
    <location>
        <begin position="1"/>
        <end position="21"/>
    </location>
</feature>
<accession>A0A1G4R9H7</accession>
<dbReference type="InterPro" id="IPR009081">
    <property type="entry name" value="PP-bd_ACP"/>
</dbReference>
<dbReference type="Proteomes" id="UP000198601">
    <property type="component" value="Unassembled WGS sequence"/>
</dbReference>
<dbReference type="PANTHER" id="PTHR45527">
    <property type="entry name" value="NONRIBOSOMAL PEPTIDE SYNTHETASE"/>
    <property type="match status" value="1"/>
</dbReference>
<feature type="compositionally biased region" description="Basic residues" evidence="9">
    <location>
        <begin position="1"/>
        <end position="12"/>
    </location>
</feature>
<protein>
    <submittedName>
        <fullName evidence="11">Amino acid adenylation domain-containing protein</fullName>
    </submittedName>
</protein>
<keyword evidence="7" id="KW-0045">Antibiotic biosynthesis</keyword>
<evidence type="ECO:0000256" key="9">
    <source>
        <dbReference type="SAM" id="MobiDB-lite"/>
    </source>
</evidence>
<comment type="similarity">
    <text evidence="2">Belongs to the ATP-dependent AMP-binding enzyme family.</text>
</comment>
<dbReference type="OrthoDB" id="9765680at2"/>
<evidence type="ECO:0000256" key="3">
    <source>
        <dbReference type="ARBA" id="ARBA00022450"/>
    </source>
</evidence>
<evidence type="ECO:0000256" key="5">
    <source>
        <dbReference type="ARBA" id="ARBA00022598"/>
    </source>
</evidence>
<dbReference type="GO" id="GO:0017000">
    <property type="term" value="P:antibiotic biosynthetic process"/>
    <property type="evidence" value="ECO:0007669"/>
    <property type="project" value="UniProtKB-KW"/>
</dbReference>
<dbReference type="Gene3D" id="3.30.300.30">
    <property type="match status" value="1"/>
</dbReference>
<dbReference type="FunFam" id="3.40.50.980:FF:000001">
    <property type="entry name" value="Non-ribosomal peptide synthetase"/>
    <property type="match status" value="1"/>
</dbReference>
<dbReference type="SUPFAM" id="SSF52777">
    <property type="entry name" value="CoA-dependent acyltransferases"/>
    <property type="match status" value="2"/>
</dbReference>
<dbReference type="Gene3D" id="3.30.559.30">
    <property type="entry name" value="Nonribosomal peptide synthetase, condensation domain"/>
    <property type="match status" value="1"/>
</dbReference>
<dbReference type="AlphaFoldDB" id="A0A1G4R9H7"/>
<dbReference type="InterPro" id="IPR025110">
    <property type="entry name" value="AMP-bd_C"/>
</dbReference>
<dbReference type="FunFam" id="2.30.38.10:FF:000001">
    <property type="entry name" value="Non-ribosomal peptide synthetase PvdI"/>
    <property type="match status" value="1"/>
</dbReference>
<dbReference type="STRING" id="624147.SAMN04487970_101356"/>
<dbReference type="InterPro" id="IPR000873">
    <property type="entry name" value="AMP-dep_synth/lig_dom"/>
</dbReference>
<dbReference type="InterPro" id="IPR020459">
    <property type="entry name" value="AMP-binding"/>
</dbReference>
<keyword evidence="12" id="KW-1185">Reference proteome</keyword>
<comment type="cofactor">
    <cofactor evidence="1">
        <name>pantetheine 4'-phosphate</name>
        <dbReference type="ChEBI" id="CHEBI:47942"/>
    </cofactor>
</comment>
<dbReference type="PROSITE" id="PS50075">
    <property type="entry name" value="CARRIER"/>
    <property type="match status" value="1"/>
</dbReference>
<dbReference type="InterPro" id="IPR001242">
    <property type="entry name" value="Condensation_dom"/>
</dbReference>
<dbReference type="GO" id="GO:0044550">
    <property type="term" value="P:secondary metabolite biosynthetic process"/>
    <property type="evidence" value="ECO:0007669"/>
    <property type="project" value="UniProtKB-ARBA"/>
</dbReference>
<dbReference type="PANTHER" id="PTHR45527:SF1">
    <property type="entry name" value="FATTY ACID SYNTHASE"/>
    <property type="match status" value="1"/>
</dbReference>
<dbReference type="FunFam" id="3.40.50.12780:FF:000012">
    <property type="entry name" value="Non-ribosomal peptide synthetase"/>
    <property type="match status" value="1"/>
</dbReference>
<evidence type="ECO:0000256" key="2">
    <source>
        <dbReference type="ARBA" id="ARBA00006432"/>
    </source>
</evidence>
<dbReference type="InterPro" id="IPR045851">
    <property type="entry name" value="AMP-bd_C_sf"/>
</dbReference>
<sequence>MKLMTKRAKRKYPAISRQSEQPSYPLSFQQERVLYLSELLPGSTLWNKISCKRVTGDIDSEALRQAGGDLIGRHSALRTRVSYENGVPVQTFDQTLEAIFQRIDGSAEEAELQDEAALRKLAEVCREPIDVSRAPLFQVIVVPMGGAGAAECLVILKLHHIISDETTFQLLWRDLKAFYNARMGVTGGEELKPLAVDYADYVSWQRSAFDETHTQEQEAYWLGQFQGELPVLDLPTDFQEPAQLSFRGALEIRALPGDLVKKLRSLCMRHKVIPFSALLCAYYVLLQKCSRQQDVVVGTVFSGRHYSSSLAQTAGFFVNTVAIRMEVDGEAAFDELLKRVHDKVDEAYYMQDYPFERLIQKLNPERRSVRNPLYRAMFNLVSSTKEKETFAGAEEAWEEPALDATQVDLLLNIHQQDDAMEMRLEYNTDLFRRETVRHLMELYVTLLRKLVEHPEVQVKELDMLDPQERKRLLTEWTRTEADVPREICVHELFEAQAEKTPERVALAFGERTMTYGELNNQANRLARTLRDRGVAAESVIGVMTERSFAMVIGILAVLKAGGAYLPIDPGFPEERKRFMLEDSGARVLLVPPGEGETAEVGLPVPTLVIEEKAEGDSPNLSRVSVSSDLAYILYTSGSTGKPKGVMVEHSSLVNTLAHLQGSFPLEQEDAYLLKTSFTFDVSMSELFGCFFTGGKLVILEPGAEKEPTRIIETIRRHQVTHINFAPSMLQSFMDVAESKEAAPVLQSLKYVFAAGEALGAHTVLTFQSLGLQAQLVNLYGPTEATIYATGFAFTGGEELHRVPIGKPIGNMRAYIVDEHMNLQPVGVDGELCLAGKGLARGYLNQPELTAQAFVDHPFCPGEKLYRTGDLARWQEDGNIVFRGRIDQQVKLRGFRIELEEIEKTLLLHPSVQAAAVAVKEDSAGLECLVAYVVTDEEKPDEEWTGHLGHWLPSYMLPTRYMRLEKLPLSTSGKVDRKALPSPEAALSPQPADDAPVTEIERKLIEITENILNMQGIGVNDNFFRLGGNSLLTIRFVSEIESAFQITLTLMDFIDLPVIKDIAKIIEPMLPKAVPQA</sequence>
<evidence type="ECO:0000256" key="6">
    <source>
        <dbReference type="ARBA" id="ARBA00022737"/>
    </source>
</evidence>
<evidence type="ECO:0000256" key="8">
    <source>
        <dbReference type="ARBA" id="ARBA00023268"/>
    </source>
</evidence>
<dbReference type="GO" id="GO:0005829">
    <property type="term" value="C:cytosol"/>
    <property type="evidence" value="ECO:0007669"/>
    <property type="project" value="TreeGrafter"/>
</dbReference>
<feature type="region of interest" description="Disordered" evidence="9">
    <location>
        <begin position="973"/>
        <end position="993"/>
    </location>
</feature>
<dbReference type="InterPro" id="IPR023213">
    <property type="entry name" value="CAT-like_dom_sf"/>
</dbReference>
<evidence type="ECO:0000313" key="11">
    <source>
        <dbReference type="EMBL" id="SCW53275.1"/>
    </source>
</evidence>
<dbReference type="InterPro" id="IPR036736">
    <property type="entry name" value="ACP-like_sf"/>
</dbReference>
<keyword evidence="8" id="KW-0511">Multifunctional enzyme</keyword>
<keyword evidence="4" id="KW-0597">Phosphoprotein</keyword>
<reference evidence="12" key="1">
    <citation type="submission" date="2016-10" db="EMBL/GenBank/DDBJ databases">
        <authorList>
            <person name="Varghese N."/>
            <person name="Submissions S."/>
        </authorList>
    </citation>
    <scope>NUCLEOTIDE SEQUENCE [LARGE SCALE GENOMIC DNA]</scope>
    <source>
        <strain evidence="12">CGMCC 1.8946</strain>
    </source>
</reference>
<gene>
    <name evidence="11" type="ORF">SAMN04487970_101356</name>
</gene>
<dbReference type="FunFam" id="3.30.300.30:FF:000010">
    <property type="entry name" value="Enterobactin synthetase component F"/>
    <property type="match status" value="1"/>
</dbReference>
<dbReference type="CDD" id="cd19531">
    <property type="entry name" value="LCL_NRPS-like"/>
    <property type="match status" value="1"/>
</dbReference>
<keyword evidence="3" id="KW-0596">Phosphopantetheine</keyword>